<dbReference type="InterPro" id="IPR027417">
    <property type="entry name" value="P-loop_NTPase"/>
</dbReference>
<evidence type="ECO:0000313" key="2">
    <source>
        <dbReference type="Proteomes" id="UP000326268"/>
    </source>
</evidence>
<dbReference type="Gene3D" id="3.40.50.300">
    <property type="entry name" value="P-loop containing nucleotide triphosphate hydrolases"/>
    <property type="match status" value="1"/>
</dbReference>
<keyword evidence="2" id="KW-1185">Reference proteome</keyword>
<protein>
    <submittedName>
        <fullName evidence="1">Uncharacterized protein</fullName>
    </submittedName>
</protein>
<accession>A0A5N7A2W0</accession>
<name>A0A5N7A2W0_9EURO</name>
<dbReference type="RefSeq" id="XP_031925901.1">
    <property type="nucleotide sequence ID" value="XM_032072860.1"/>
</dbReference>
<evidence type="ECO:0000313" key="1">
    <source>
        <dbReference type="EMBL" id="KAE8362820.1"/>
    </source>
</evidence>
<organism evidence="1 2">
    <name type="scientific">Aspergillus caelatus</name>
    <dbReference type="NCBI Taxonomy" id="61420"/>
    <lineage>
        <taxon>Eukaryota</taxon>
        <taxon>Fungi</taxon>
        <taxon>Dikarya</taxon>
        <taxon>Ascomycota</taxon>
        <taxon>Pezizomycotina</taxon>
        <taxon>Eurotiomycetes</taxon>
        <taxon>Eurotiomycetidae</taxon>
        <taxon>Eurotiales</taxon>
        <taxon>Aspergillaceae</taxon>
        <taxon>Aspergillus</taxon>
        <taxon>Aspergillus subgen. Circumdati</taxon>
    </lineage>
</organism>
<proteinExistence type="predicted"/>
<gene>
    <name evidence="1" type="ORF">BDV27DRAFT_159377</name>
</gene>
<sequence>MLAEVRCYIELLQATSFHDFSTEDRSKALLAFKKVSQMVIRNLQIPVSTNNNVGDGMIASNFGVNAQGITVIRDEDTKECETNAWVPLTKLLHRDRVCGVISCSDEKQLKPTVISLQNEVRYNEFAEQISLSHPSRLMRMKHPAIRLTEQFRYRPVCIRFVAKLENVWADVAKP</sequence>
<dbReference type="GeneID" id="43657306"/>
<dbReference type="OrthoDB" id="4509844at2759"/>
<reference evidence="1 2" key="1">
    <citation type="submission" date="2019-04" db="EMBL/GenBank/DDBJ databases">
        <title>Friends and foes A comparative genomics studyof 23 Aspergillus species from section Flavi.</title>
        <authorList>
            <consortium name="DOE Joint Genome Institute"/>
            <person name="Kjaerbolling I."/>
            <person name="Vesth T."/>
            <person name="Frisvad J.C."/>
            <person name="Nybo J.L."/>
            <person name="Theobald S."/>
            <person name="Kildgaard S."/>
            <person name="Isbrandt T."/>
            <person name="Kuo A."/>
            <person name="Sato A."/>
            <person name="Lyhne E.K."/>
            <person name="Kogle M.E."/>
            <person name="Wiebenga A."/>
            <person name="Kun R.S."/>
            <person name="Lubbers R.J."/>
            <person name="Makela M.R."/>
            <person name="Barry K."/>
            <person name="Chovatia M."/>
            <person name="Clum A."/>
            <person name="Daum C."/>
            <person name="Haridas S."/>
            <person name="He G."/>
            <person name="LaButti K."/>
            <person name="Lipzen A."/>
            <person name="Mondo S."/>
            <person name="Riley R."/>
            <person name="Salamov A."/>
            <person name="Simmons B.A."/>
            <person name="Magnuson J.K."/>
            <person name="Henrissat B."/>
            <person name="Mortensen U.H."/>
            <person name="Larsen T.O."/>
            <person name="Devries R.P."/>
            <person name="Grigoriev I.V."/>
            <person name="Machida M."/>
            <person name="Baker S.E."/>
            <person name="Andersen M.R."/>
        </authorList>
    </citation>
    <scope>NUCLEOTIDE SEQUENCE [LARGE SCALE GENOMIC DNA]</scope>
    <source>
        <strain evidence="1 2">CBS 763.97</strain>
    </source>
</reference>
<dbReference type="Proteomes" id="UP000326268">
    <property type="component" value="Unassembled WGS sequence"/>
</dbReference>
<dbReference type="AlphaFoldDB" id="A0A5N7A2W0"/>
<dbReference type="EMBL" id="ML737692">
    <property type="protein sequence ID" value="KAE8362820.1"/>
    <property type="molecule type" value="Genomic_DNA"/>
</dbReference>